<dbReference type="InterPro" id="IPR035490">
    <property type="entry name" value="GlmS/FrlB_SIS"/>
</dbReference>
<accession>A0A3N2DNP3</accession>
<organism evidence="3 4">
    <name type="scientific">Sinobacterium caligoides</name>
    <dbReference type="NCBI Taxonomy" id="933926"/>
    <lineage>
        <taxon>Bacteria</taxon>
        <taxon>Pseudomonadati</taxon>
        <taxon>Pseudomonadota</taxon>
        <taxon>Gammaproteobacteria</taxon>
        <taxon>Cellvibrionales</taxon>
        <taxon>Spongiibacteraceae</taxon>
        <taxon>Sinobacterium</taxon>
    </lineage>
</organism>
<evidence type="ECO:0000313" key="3">
    <source>
        <dbReference type="EMBL" id="ROS01424.1"/>
    </source>
</evidence>
<dbReference type="PANTHER" id="PTHR10937:SF8">
    <property type="entry name" value="AMINOTRANSFERASE-RELATED"/>
    <property type="match status" value="1"/>
</dbReference>
<dbReference type="InterPro" id="IPR001347">
    <property type="entry name" value="SIS_dom"/>
</dbReference>
<dbReference type="Pfam" id="PF01380">
    <property type="entry name" value="SIS"/>
    <property type="match status" value="2"/>
</dbReference>
<dbReference type="EMBL" id="RKHR01000004">
    <property type="protein sequence ID" value="ROS01424.1"/>
    <property type="molecule type" value="Genomic_DNA"/>
</dbReference>
<sequence length="354" mass="37830">MSVTSTHSSAPLAAEDTLMYQEAASAAAVVQRQLAANQTAIVAAVERLKALAPRAIVTCARGSSDHAATYAKYVFESQLGILTSSASPSISSVYGSKQNLDGVLYIAFSQSGASPDLLHNVDQARANGATILAMVNVADSPLAERADILIPLHAGPELSVAATKSYIATLSAIMHLASVWSDNTELQEHLHDLPAQLSKAWQLDWTPALATLQDATNMFVISRGFGYGIAQEAALKFKETCGLHAESFSSAEVKHGPMAIVNEGFPILMMSQEDETQSGMHDLVEDFLARGSKLHIAARGEPAPWRLPVVGDYHPAIEPILLVQSFYKLVNALSVARGYNPDTPPHLNKVTETM</sequence>
<keyword evidence="4" id="KW-1185">Reference proteome</keyword>
<evidence type="ECO:0000256" key="1">
    <source>
        <dbReference type="ARBA" id="ARBA00022737"/>
    </source>
</evidence>
<dbReference type="GO" id="GO:0097367">
    <property type="term" value="F:carbohydrate derivative binding"/>
    <property type="evidence" value="ECO:0007669"/>
    <property type="project" value="InterPro"/>
</dbReference>
<dbReference type="Proteomes" id="UP000275394">
    <property type="component" value="Unassembled WGS sequence"/>
</dbReference>
<dbReference type="InterPro" id="IPR046348">
    <property type="entry name" value="SIS_dom_sf"/>
</dbReference>
<keyword evidence="1" id="KW-0677">Repeat</keyword>
<protein>
    <submittedName>
        <fullName evidence="3">Glutamine--fructose-6-phosphate transaminase</fullName>
    </submittedName>
</protein>
<dbReference type="PROSITE" id="PS51464">
    <property type="entry name" value="SIS"/>
    <property type="match status" value="2"/>
</dbReference>
<dbReference type="PANTHER" id="PTHR10937">
    <property type="entry name" value="GLUCOSAMINE--FRUCTOSE-6-PHOSPHATE AMINOTRANSFERASE, ISOMERIZING"/>
    <property type="match status" value="1"/>
</dbReference>
<dbReference type="CDD" id="cd05008">
    <property type="entry name" value="SIS_GlmS_GlmD_1"/>
    <property type="match status" value="1"/>
</dbReference>
<feature type="domain" description="SIS" evidence="2">
    <location>
        <begin position="208"/>
        <end position="344"/>
    </location>
</feature>
<dbReference type="InterPro" id="IPR035466">
    <property type="entry name" value="GlmS/AgaS_SIS"/>
</dbReference>
<gene>
    <name evidence="3" type="ORF">EDC56_1865</name>
</gene>
<comment type="caution">
    <text evidence="3">The sequence shown here is derived from an EMBL/GenBank/DDBJ whole genome shotgun (WGS) entry which is preliminary data.</text>
</comment>
<evidence type="ECO:0000313" key="4">
    <source>
        <dbReference type="Proteomes" id="UP000275394"/>
    </source>
</evidence>
<dbReference type="RefSeq" id="WP_211333629.1">
    <property type="nucleotide sequence ID" value="NZ_RKHR01000004.1"/>
</dbReference>
<dbReference type="SUPFAM" id="SSF53697">
    <property type="entry name" value="SIS domain"/>
    <property type="match status" value="1"/>
</dbReference>
<dbReference type="GO" id="GO:1901135">
    <property type="term" value="P:carbohydrate derivative metabolic process"/>
    <property type="evidence" value="ECO:0007669"/>
    <property type="project" value="InterPro"/>
</dbReference>
<name>A0A3N2DNP3_9GAMM</name>
<evidence type="ECO:0000259" key="2">
    <source>
        <dbReference type="PROSITE" id="PS51464"/>
    </source>
</evidence>
<dbReference type="CDD" id="cd05009">
    <property type="entry name" value="SIS_GlmS_GlmD_2"/>
    <property type="match status" value="1"/>
</dbReference>
<feature type="domain" description="SIS" evidence="2">
    <location>
        <begin position="44"/>
        <end position="186"/>
    </location>
</feature>
<reference evidence="3 4" key="1">
    <citation type="submission" date="2018-11" db="EMBL/GenBank/DDBJ databases">
        <title>Genomic Encyclopedia of Type Strains, Phase IV (KMG-IV): sequencing the most valuable type-strain genomes for metagenomic binning, comparative biology and taxonomic classification.</title>
        <authorList>
            <person name="Goeker M."/>
        </authorList>
    </citation>
    <scope>NUCLEOTIDE SEQUENCE [LARGE SCALE GENOMIC DNA]</scope>
    <source>
        <strain evidence="3 4">DSM 100316</strain>
    </source>
</reference>
<dbReference type="Gene3D" id="3.40.50.10490">
    <property type="entry name" value="Glucose-6-phosphate isomerase like protein, domain 1"/>
    <property type="match status" value="2"/>
</dbReference>
<dbReference type="AlphaFoldDB" id="A0A3N2DNP3"/>
<proteinExistence type="predicted"/>